<evidence type="ECO:0000256" key="7">
    <source>
        <dbReference type="ARBA" id="ARBA00023264"/>
    </source>
</evidence>
<proteinExistence type="predicted"/>
<sequence length="282" mass="31380">MPSYTFILLLSCNIESHSFSVFITISDWYSVSTFGAVLDMVTDRPGLVFVSLPVLDIGSQWLQMYRKVLLSLGKMPTTLYLCCSTFLTGKTRHKDAKDSTNWLFKAYYGNRMFMGYCCVACEVVATAVQQGSPLSFLVALSLFAWAQSSKRLMSYRRQPRQQICVCHMTSRKSKSLKEFINIFHSEESVLWFSCSSAYFSLSLERFSQTAQTVSTEVQREPLSATPTASFHAHLPSYSPAACRHSVFVVAPVKVLGSSYSSMYPDRGMGGSSYMGSGGSGSY</sequence>
<keyword evidence="9" id="KW-1185">Reference proteome</keyword>
<dbReference type="STRING" id="55188.A0A2H5PMW6"/>
<evidence type="ECO:0000256" key="1">
    <source>
        <dbReference type="ARBA" id="ARBA00004141"/>
    </source>
</evidence>
<organism evidence="8 9">
    <name type="scientific">Citrus unshiu</name>
    <name type="common">Satsuma mandarin</name>
    <name type="synonym">Citrus nobilis var. unshiu</name>
    <dbReference type="NCBI Taxonomy" id="55188"/>
    <lineage>
        <taxon>Eukaryota</taxon>
        <taxon>Viridiplantae</taxon>
        <taxon>Streptophyta</taxon>
        <taxon>Embryophyta</taxon>
        <taxon>Tracheophyta</taxon>
        <taxon>Spermatophyta</taxon>
        <taxon>Magnoliopsida</taxon>
        <taxon>eudicotyledons</taxon>
        <taxon>Gunneridae</taxon>
        <taxon>Pentapetalae</taxon>
        <taxon>rosids</taxon>
        <taxon>malvids</taxon>
        <taxon>Sapindales</taxon>
        <taxon>Rutaceae</taxon>
        <taxon>Aurantioideae</taxon>
        <taxon>Citrus</taxon>
    </lineage>
</organism>
<evidence type="ECO:0000256" key="5">
    <source>
        <dbReference type="ARBA" id="ARBA00023098"/>
    </source>
</evidence>
<evidence type="ECO:0000256" key="2">
    <source>
        <dbReference type="ARBA" id="ARBA00022679"/>
    </source>
</evidence>
<dbReference type="PANTHER" id="PTHR15362:SF4">
    <property type="entry name" value="CDP-DIACYLGLYCEROL--INOSITOL 3-PHOSPHATIDYLTRANSFERASE"/>
    <property type="match status" value="1"/>
</dbReference>
<dbReference type="GO" id="GO:0006661">
    <property type="term" value="P:phosphatidylinositol biosynthetic process"/>
    <property type="evidence" value="ECO:0007669"/>
    <property type="project" value="TreeGrafter"/>
</dbReference>
<evidence type="ECO:0000313" key="8">
    <source>
        <dbReference type="EMBL" id="GAY53704.1"/>
    </source>
</evidence>
<dbReference type="Proteomes" id="UP000236630">
    <property type="component" value="Unassembled WGS sequence"/>
</dbReference>
<keyword evidence="7" id="KW-1208">Phospholipid metabolism</keyword>
<evidence type="ECO:0000256" key="6">
    <source>
        <dbReference type="ARBA" id="ARBA00023136"/>
    </source>
</evidence>
<evidence type="ECO:0000256" key="4">
    <source>
        <dbReference type="ARBA" id="ARBA00022989"/>
    </source>
</evidence>
<keyword evidence="4" id="KW-1133">Transmembrane helix</keyword>
<dbReference type="GO" id="GO:0016020">
    <property type="term" value="C:membrane"/>
    <property type="evidence" value="ECO:0007669"/>
    <property type="project" value="UniProtKB-SubCell"/>
</dbReference>
<keyword evidence="6" id="KW-0472">Membrane</keyword>
<dbReference type="EMBL" id="BDQV01000096">
    <property type="protein sequence ID" value="GAY53704.1"/>
    <property type="molecule type" value="Genomic_DNA"/>
</dbReference>
<keyword evidence="5" id="KW-0443">Lipid metabolism</keyword>
<keyword evidence="3" id="KW-0812">Transmembrane</keyword>
<reference evidence="8 9" key="1">
    <citation type="journal article" date="2017" name="Front. Genet.">
        <title>Draft sequencing of the heterozygous diploid genome of Satsuma (Citrus unshiu Marc.) using a hybrid assembly approach.</title>
        <authorList>
            <person name="Shimizu T."/>
            <person name="Tanizawa Y."/>
            <person name="Mochizuki T."/>
            <person name="Nagasaki H."/>
            <person name="Yoshioka T."/>
            <person name="Toyoda A."/>
            <person name="Fujiyama A."/>
            <person name="Kaminuma E."/>
            <person name="Nakamura Y."/>
        </authorList>
    </citation>
    <scope>NUCLEOTIDE SEQUENCE [LARGE SCALE GENOMIC DNA]</scope>
    <source>
        <strain evidence="9">cv. Miyagawa wase</strain>
    </source>
</reference>
<comment type="subcellular location">
    <subcellularLocation>
        <location evidence="1">Membrane</location>
        <topology evidence="1">Multi-pass membrane protein</topology>
    </subcellularLocation>
</comment>
<dbReference type="GO" id="GO:0003881">
    <property type="term" value="F:CDP-diacylglycerol-inositol 3-phosphatidyltransferase activity"/>
    <property type="evidence" value="ECO:0007669"/>
    <property type="project" value="TreeGrafter"/>
</dbReference>
<dbReference type="PANTHER" id="PTHR15362">
    <property type="entry name" value="PHOSPHATIDYLINOSITOL SYNTHASE"/>
    <property type="match status" value="1"/>
</dbReference>
<accession>A0A2H5PMW6</accession>
<name>A0A2H5PMW6_CITUN</name>
<dbReference type="AlphaFoldDB" id="A0A2H5PMW6"/>
<keyword evidence="2" id="KW-0808">Transferase</keyword>
<evidence type="ECO:0000313" key="9">
    <source>
        <dbReference type="Proteomes" id="UP000236630"/>
    </source>
</evidence>
<dbReference type="GO" id="GO:0005794">
    <property type="term" value="C:Golgi apparatus"/>
    <property type="evidence" value="ECO:0007669"/>
    <property type="project" value="TreeGrafter"/>
</dbReference>
<gene>
    <name evidence="8" type="ORF">CUMW_151130</name>
</gene>
<protein>
    <submittedName>
        <fullName evidence="8">Uncharacterized protein</fullName>
    </submittedName>
</protein>
<comment type="caution">
    <text evidence="8">The sequence shown here is derived from an EMBL/GenBank/DDBJ whole genome shotgun (WGS) entry which is preliminary data.</text>
</comment>
<evidence type="ECO:0000256" key="3">
    <source>
        <dbReference type="ARBA" id="ARBA00022692"/>
    </source>
</evidence>